<protein>
    <recommendedName>
        <fullName evidence="4">Divalent metal cation transporter</fullName>
    </recommendedName>
</protein>
<feature type="transmembrane region" description="Helical" evidence="1">
    <location>
        <begin position="331"/>
        <end position="351"/>
    </location>
</feature>
<sequence>MDNPVQEKRGTYPLPGPGLLIALSSSGWVGLLSLISFGADSGYAFVGITFLTLLFKYALITGLARFTIATGTDIFTGLGTIPGPKNWVIWMMNGILYIEIFMLGYSSQIVVRLFNELFGVNLNPFHVIIGIFGLLFLLVALDSYWFFREILIRAILFIMLGFGLLILSITIPIDELTAGIIPDLNTYIGLYETGIILSSVGSGFSLLFYSVWMVSHLRGKVSEQEKPEILRRARIDAGLGMVILFLLCGLFYSIGYVFFYEHGLGAPEPDLTLEAIFTVMNLGIYGNMIFACVCITALFCSLLGGLYGRARVLEVTLPRTIPGFFMSKKKYLCIVFVLVLSAVFSDFFFTQTMVREFIAIRMVLFSILGILLIWIDRSLHVQDRGSVWWYIIMATGTVASFIIGINLIEKYIQIPFSFLLNL</sequence>
<evidence type="ECO:0000256" key="1">
    <source>
        <dbReference type="SAM" id="Phobius"/>
    </source>
</evidence>
<dbReference type="RefSeq" id="WP_214418692.1">
    <property type="nucleotide sequence ID" value="NZ_CP075546.1"/>
</dbReference>
<gene>
    <name evidence="2" type="ORF">KHC33_11035</name>
</gene>
<dbReference type="GeneID" id="65097725"/>
<keyword evidence="1" id="KW-0472">Membrane</keyword>
<feature type="transmembrane region" description="Helical" evidence="1">
    <location>
        <begin position="125"/>
        <end position="147"/>
    </location>
</feature>
<keyword evidence="3" id="KW-1185">Reference proteome</keyword>
<evidence type="ECO:0000313" key="2">
    <source>
        <dbReference type="EMBL" id="QVV87873.1"/>
    </source>
</evidence>
<dbReference type="EMBL" id="CP075546">
    <property type="protein sequence ID" value="QVV87873.1"/>
    <property type="molecule type" value="Genomic_DNA"/>
</dbReference>
<evidence type="ECO:0000313" key="3">
    <source>
        <dbReference type="Proteomes" id="UP000680656"/>
    </source>
</evidence>
<dbReference type="KEGG" id="mrtj:KHC33_11035"/>
<feature type="transmembrane region" description="Helical" evidence="1">
    <location>
        <begin position="235"/>
        <end position="259"/>
    </location>
</feature>
<feature type="transmembrane region" description="Helical" evidence="1">
    <location>
        <begin position="193"/>
        <end position="214"/>
    </location>
</feature>
<feature type="transmembrane region" description="Helical" evidence="1">
    <location>
        <begin position="357"/>
        <end position="375"/>
    </location>
</feature>
<dbReference type="Proteomes" id="UP000680656">
    <property type="component" value="Chromosome"/>
</dbReference>
<dbReference type="AlphaFoldDB" id="A0A8E7AZV8"/>
<feature type="transmembrane region" description="Helical" evidence="1">
    <location>
        <begin position="154"/>
        <end position="173"/>
    </location>
</feature>
<reference evidence="2 3" key="1">
    <citation type="submission" date="2021-05" db="EMBL/GenBank/DDBJ databases">
        <title>A novel Methanospirillum isolate from a pyrite-forming mixed culture.</title>
        <authorList>
            <person name="Bunk B."/>
            <person name="Sproer C."/>
            <person name="Spring S."/>
            <person name="Pester M."/>
        </authorList>
    </citation>
    <scope>NUCLEOTIDE SEQUENCE [LARGE SCALE GENOMIC DNA]</scope>
    <source>
        <strain evidence="2 3">J.3.6.1-F.2.7.3</strain>
    </source>
</reference>
<feature type="transmembrane region" description="Helical" evidence="1">
    <location>
        <begin position="43"/>
        <end position="66"/>
    </location>
</feature>
<proteinExistence type="predicted"/>
<organism evidence="2 3">
    <name type="scientific">Methanospirillum purgamenti</name>
    <dbReference type="NCBI Taxonomy" id="2834276"/>
    <lineage>
        <taxon>Archaea</taxon>
        <taxon>Methanobacteriati</taxon>
        <taxon>Methanobacteriota</taxon>
        <taxon>Stenosarchaea group</taxon>
        <taxon>Methanomicrobia</taxon>
        <taxon>Methanomicrobiales</taxon>
        <taxon>Methanospirillaceae</taxon>
        <taxon>Methanospirillum</taxon>
    </lineage>
</organism>
<feature type="transmembrane region" description="Helical" evidence="1">
    <location>
        <begin position="288"/>
        <end position="310"/>
    </location>
</feature>
<keyword evidence="1" id="KW-1133">Transmembrane helix</keyword>
<accession>A0A8E7AZV8</accession>
<feature type="transmembrane region" description="Helical" evidence="1">
    <location>
        <begin position="87"/>
        <end position="105"/>
    </location>
</feature>
<keyword evidence="1" id="KW-0812">Transmembrane</keyword>
<feature type="transmembrane region" description="Helical" evidence="1">
    <location>
        <begin position="387"/>
        <end position="408"/>
    </location>
</feature>
<name>A0A8E7AZV8_9EURY</name>
<feature type="transmembrane region" description="Helical" evidence="1">
    <location>
        <begin position="12"/>
        <end position="37"/>
    </location>
</feature>
<evidence type="ECO:0008006" key="4">
    <source>
        <dbReference type="Google" id="ProtNLM"/>
    </source>
</evidence>